<dbReference type="PROSITE" id="PS51747">
    <property type="entry name" value="CYT_DCMP_DEAMINASES_2"/>
    <property type="match status" value="1"/>
</dbReference>
<feature type="binding site" evidence="14">
    <location>
        <position position="191"/>
    </location>
    <ligand>
        <name>NADP(+)</name>
        <dbReference type="ChEBI" id="CHEBI:58349"/>
    </ligand>
</feature>
<comment type="catalytic activity">
    <reaction evidence="12">
        <text>2,5-diamino-6-hydroxy-4-(5-phosphoribosylamino)-pyrimidine + H2O + H(+) = 5-amino-6-(5-phospho-D-ribosylamino)uracil + NH4(+)</text>
        <dbReference type="Rhea" id="RHEA:21868"/>
        <dbReference type="ChEBI" id="CHEBI:15377"/>
        <dbReference type="ChEBI" id="CHEBI:15378"/>
        <dbReference type="ChEBI" id="CHEBI:28938"/>
        <dbReference type="ChEBI" id="CHEBI:58453"/>
        <dbReference type="ChEBI" id="CHEBI:58614"/>
        <dbReference type="EC" id="3.5.4.26"/>
    </reaction>
</comment>
<feature type="binding site" evidence="14">
    <location>
        <position position="195"/>
    </location>
    <ligand>
        <name>NADP(+)</name>
        <dbReference type="ChEBI" id="CHEBI:58349"/>
    </ligand>
</feature>
<dbReference type="EMBL" id="JACZHT010000002">
    <property type="protein sequence ID" value="MBE1236815.1"/>
    <property type="molecule type" value="Genomic_DNA"/>
</dbReference>
<feature type="binding site" evidence="14">
    <location>
        <position position="218"/>
    </location>
    <ligand>
        <name>NADP(+)</name>
        <dbReference type="ChEBI" id="CHEBI:58349"/>
    </ligand>
</feature>
<keyword evidence="8 12" id="KW-0862">Zinc</keyword>
<proteinExistence type="inferred from homology"/>
<dbReference type="PROSITE" id="PS00903">
    <property type="entry name" value="CYT_DCMP_DEAMINASES_1"/>
    <property type="match status" value="1"/>
</dbReference>
<protein>
    <recommendedName>
        <fullName evidence="12">Riboflavin biosynthesis protein RibD</fullName>
    </recommendedName>
    <domain>
        <recommendedName>
            <fullName evidence="12">Diaminohydroxyphosphoribosylaminopyrimidine deaminase</fullName>
            <shortName evidence="12">DRAP deaminase</shortName>
            <ecNumber evidence="12">3.5.4.26</ecNumber>
        </recommendedName>
        <alternativeName>
            <fullName evidence="12">Riboflavin-specific deaminase</fullName>
        </alternativeName>
    </domain>
    <domain>
        <recommendedName>
            <fullName evidence="12">5-amino-6-(5-phosphoribosylamino)uracil reductase</fullName>
            <ecNumber evidence="12">1.1.1.193</ecNumber>
        </recommendedName>
        <alternativeName>
            <fullName evidence="12">HTP reductase</fullName>
        </alternativeName>
    </domain>
</protein>
<keyword evidence="12 17" id="KW-0378">Hydrolase</keyword>
<gene>
    <name evidence="17" type="primary">ribD</name>
    <name evidence="17" type="ORF">IHV25_04000</name>
</gene>
<comment type="catalytic activity">
    <reaction evidence="12">
        <text>5-amino-6-(5-phospho-D-ribitylamino)uracil + NADP(+) = 5-amino-6-(5-phospho-D-ribosylamino)uracil + NADPH + H(+)</text>
        <dbReference type="Rhea" id="RHEA:17845"/>
        <dbReference type="ChEBI" id="CHEBI:15378"/>
        <dbReference type="ChEBI" id="CHEBI:57783"/>
        <dbReference type="ChEBI" id="CHEBI:58349"/>
        <dbReference type="ChEBI" id="CHEBI:58421"/>
        <dbReference type="ChEBI" id="CHEBI:58453"/>
        <dbReference type="EC" id="1.1.1.193"/>
    </reaction>
</comment>
<evidence type="ECO:0000256" key="13">
    <source>
        <dbReference type="PIRSR" id="PIRSR006769-1"/>
    </source>
</evidence>
<feature type="binding site" evidence="15">
    <location>
        <position position="70"/>
    </location>
    <ligand>
        <name>Zn(2+)</name>
        <dbReference type="ChEBI" id="CHEBI:29105"/>
        <note>catalytic</note>
    </ligand>
</feature>
<accession>A0A8J6YLW6</accession>
<comment type="cofactor">
    <cofactor evidence="12 15">
        <name>Zn(2+)</name>
        <dbReference type="ChEBI" id="CHEBI:29105"/>
    </cofactor>
    <text evidence="12 15">Binds 1 zinc ion.</text>
</comment>
<dbReference type="InterPro" id="IPR004794">
    <property type="entry name" value="Eubact_RibD"/>
</dbReference>
<dbReference type="EC" id="3.5.4.26" evidence="12"/>
<dbReference type="GO" id="GO:0050661">
    <property type="term" value="F:NADP binding"/>
    <property type="evidence" value="ECO:0007669"/>
    <property type="project" value="InterPro"/>
</dbReference>
<evidence type="ECO:0000259" key="16">
    <source>
        <dbReference type="PROSITE" id="PS51747"/>
    </source>
</evidence>
<organism evidence="17 18">
    <name type="scientific">Phaeovibrio sulfidiphilus</name>
    <dbReference type="NCBI Taxonomy" id="1220600"/>
    <lineage>
        <taxon>Bacteria</taxon>
        <taxon>Pseudomonadati</taxon>
        <taxon>Pseudomonadota</taxon>
        <taxon>Alphaproteobacteria</taxon>
        <taxon>Rhodospirillales</taxon>
        <taxon>Rhodospirillaceae</taxon>
        <taxon>Phaeovibrio</taxon>
    </lineage>
</organism>
<dbReference type="InterPro" id="IPR024072">
    <property type="entry name" value="DHFR-like_dom_sf"/>
</dbReference>
<feature type="binding site" evidence="15">
    <location>
        <position position="79"/>
    </location>
    <ligand>
        <name>Zn(2+)</name>
        <dbReference type="ChEBI" id="CHEBI:29105"/>
        <note>catalytic</note>
    </ligand>
</feature>
<dbReference type="Proteomes" id="UP000631034">
    <property type="component" value="Unassembled WGS sequence"/>
</dbReference>
<dbReference type="InterPro" id="IPR002734">
    <property type="entry name" value="RibDG_C"/>
</dbReference>
<dbReference type="InterPro" id="IPR050765">
    <property type="entry name" value="Riboflavin_Biosynth_HTPR"/>
</dbReference>
<dbReference type="InterPro" id="IPR002125">
    <property type="entry name" value="CMP_dCMP_dom"/>
</dbReference>
<keyword evidence="9 12" id="KW-0521">NADP</keyword>
<dbReference type="PANTHER" id="PTHR38011:SF7">
    <property type="entry name" value="2,5-DIAMINO-6-RIBOSYLAMINO-4(3H)-PYRIMIDINONE 5'-PHOSPHATE REDUCTASE"/>
    <property type="match status" value="1"/>
</dbReference>
<keyword evidence="6 12" id="KW-0686">Riboflavin biosynthesis</keyword>
<dbReference type="AlphaFoldDB" id="A0A8J6YLW6"/>
<evidence type="ECO:0000256" key="2">
    <source>
        <dbReference type="ARBA" id="ARBA00004882"/>
    </source>
</evidence>
<evidence type="ECO:0000256" key="9">
    <source>
        <dbReference type="ARBA" id="ARBA00022857"/>
    </source>
</evidence>
<evidence type="ECO:0000256" key="7">
    <source>
        <dbReference type="ARBA" id="ARBA00022723"/>
    </source>
</evidence>
<dbReference type="Pfam" id="PF01872">
    <property type="entry name" value="RibD_C"/>
    <property type="match status" value="1"/>
</dbReference>
<evidence type="ECO:0000256" key="15">
    <source>
        <dbReference type="PIRSR" id="PIRSR006769-3"/>
    </source>
</evidence>
<evidence type="ECO:0000256" key="8">
    <source>
        <dbReference type="ARBA" id="ARBA00022833"/>
    </source>
</evidence>
<keyword evidence="7 12" id="KW-0479">Metal-binding</keyword>
<evidence type="ECO:0000256" key="5">
    <source>
        <dbReference type="ARBA" id="ARBA00007417"/>
    </source>
</evidence>
<feature type="binding site" evidence="14">
    <location>
        <begin position="291"/>
        <end position="297"/>
    </location>
    <ligand>
        <name>NADP(+)</name>
        <dbReference type="ChEBI" id="CHEBI:58349"/>
    </ligand>
</feature>
<feature type="binding site" evidence="14">
    <location>
        <position position="165"/>
    </location>
    <ligand>
        <name>NADP(+)</name>
        <dbReference type="ChEBI" id="CHEBI:58349"/>
    </ligand>
</feature>
<dbReference type="GO" id="GO:0008270">
    <property type="term" value="F:zinc ion binding"/>
    <property type="evidence" value="ECO:0007669"/>
    <property type="project" value="InterPro"/>
</dbReference>
<dbReference type="NCBIfam" id="TIGR00326">
    <property type="entry name" value="eubact_ribD"/>
    <property type="match status" value="1"/>
</dbReference>
<evidence type="ECO:0000256" key="6">
    <source>
        <dbReference type="ARBA" id="ARBA00022619"/>
    </source>
</evidence>
<dbReference type="Pfam" id="PF00383">
    <property type="entry name" value="dCMP_cyt_deam_1"/>
    <property type="match status" value="1"/>
</dbReference>
<feature type="binding site" evidence="14">
    <location>
        <position position="202"/>
    </location>
    <ligand>
        <name>substrate</name>
    </ligand>
</feature>
<evidence type="ECO:0000256" key="11">
    <source>
        <dbReference type="ARBA" id="ARBA00023268"/>
    </source>
</evidence>
<dbReference type="PIRSF" id="PIRSF006769">
    <property type="entry name" value="RibD"/>
    <property type="match status" value="1"/>
</dbReference>
<evidence type="ECO:0000256" key="10">
    <source>
        <dbReference type="ARBA" id="ARBA00023002"/>
    </source>
</evidence>
<dbReference type="UniPathway" id="UPA00275">
    <property type="reaction ID" value="UER00401"/>
</dbReference>
<name>A0A8J6YLW6_9PROT</name>
<reference evidence="17" key="1">
    <citation type="submission" date="2020-10" db="EMBL/GenBank/DDBJ databases">
        <title>Genome sequence of the unusual species of purple photosynthetic bacteria, Phaeovibrio sulfidiphilus DSM 23193, type strain.</title>
        <authorList>
            <person name="Kyndt J.A."/>
            <person name="Meyer T.E."/>
        </authorList>
    </citation>
    <scope>NUCLEOTIDE SEQUENCE</scope>
    <source>
        <strain evidence="17">DSM 23193</strain>
    </source>
</reference>
<comment type="pathway">
    <text evidence="3 12">Cofactor biosynthesis; riboflavin biosynthesis; 5-amino-6-(D-ribitylamino)uracil from GTP: step 3/4.</text>
</comment>
<evidence type="ECO:0000256" key="14">
    <source>
        <dbReference type="PIRSR" id="PIRSR006769-2"/>
    </source>
</evidence>
<feature type="active site" description="Proton donor" evidence="13">
    <location>
        <position position="47"/>
    </location>
</feature>
<comment type="function">
    <text evidence="1 12">Converts 2,5-diamino-6-(ribosylamino)-4(3h)-pyrimidinone 5'-phosphate into 5-amino-6-(ribosylamino)-2,4(1h,3h)-pyrimidinedione 5'-phosphate.</text>
</comment>
<comment type="similarity">
    <text evidence="5 12">In the C-terminal section; belongs to the HTP reductase family.</text>
</comment>
<dbReference type="PANTHER" id="PTHR38011">
    <property type="entry name" value="DIHYDROFOLATE REDUCTASE FAMILY PROTEIN (AFU_ORTHOLOGUE AFUA_8G06820)"/>
    <property type="match status" value="1"/>
</dbReference>
<feature type="binding site" evidence="14">
    <location>
        <position position="179"/>
    </location>
    <ligand>
        <name>substrate</name>
    </ligand>
</feature>
<dbReference type="SUPFAM" id="SSF53927">
    <property type="entry name" value="Cytidine deaminase-like"/>
    <property type="match status" value="1"/>
</dbReference>
<dbReference type="GO" id="GO:0008703">
    <property type="term" value="F:5-amino-6-(5-phosphoribosylamino)uracil reductase activity"/>
    <property type="evidence" value="ECO:0007669"/>
    <property type="project" value="UniProtKB-EC"/>
</dbReference>
<dbReference type="NCBIfam" id="TIGR00227">
    <property type="entry name" value="ribD_Cterm"/>
    <property type="match status" value="1"/>
</dbReference>
<feature type="binding site" evidence="15">
    <location>
        <position position="45"/>
    </location>
    <ligand>
        <name>Zn(2+)</name>
        <dbReference type="ChEBI" id="CHEBI:29105"/>
        <note>catalytic</note>
    </ligand>
</feature>
<dbReference type="InterPro" id="IPR016192">
    <property type="entry name" value="APOBEC/CMP_deaminase_Zn-bd"/>
</dbReference>
<dbReference type="GO" id="GO:0009231">
    <property type="term" value="P:riboflavin biosynthetic process"/>
    <property type="evidence" value="ECO:0007669"/>
    <property type="project" value="UniProtKB-UniPathway"/>
</dbReference>
<dbReference type="InterPro" id="IPR016193">
    <property type="entry name" value="Cytidine_deaminase-like"/>
</dbReference>
<evidence type="ECO:0000313" key="17">
    <source>
        <dbReference type="EMBL" id="MBE1236815.1"/>
    </source>
</evidence>
<feature type="binding site" evidence="14">
    <location>
        <position position="149"/>
    </location>
    <ligand>
        <name>NADP(+)</name>
        <dbReference type="ChEBI" id="CHEBI:58349"/>
    </ligand>
</feature>
<dbReference type="SUPFAM" id="SSF53597">
    <property type="entry name" value="Dihydrofolate reductase-like"/>
    <property type="match status" value="1"/>
</dbReference>
<comment type="pathway">
    <text evidence="2 12">Cofactor biosynthesis; riboflavin biosynthesis; 5-amino-6-(D-ribitylamino)uracil from GTP: step 2/4.</text>
</comment>
<dbReference type="CDD" id="cd01284">
    <property type="entry name" value="Riboflavin_deaminase-reductase"/>
    <property type="match status" value="1"/>
</dbReference>
<keyword evidence="18" id="KW-1185">Reference proteome</keyword>
<evidence type="ECO:0000256" key="12">
    <source>
        <dbReference type="PIRNR" id="PIRNR006769"/>
    </source>
</evidence>
<comment type="caution">
    <text evidence="17">The sequence shown here is derived from an EMBL/GenBank/DDBJ whole genome shotgun (WGS) entry which is preliminary data.</text>
</comment>
<dbReference type="Gene3D" id="3.40.140.10">
    <property type="entry name" value="Cytidine Deaminase, domain 2"/>
    <property type="match status" value="1"/>
</dbReference>
<feature type="binding site" evidence="14">
    <location>
        <position position="199"/>
    </location>
    <ligand>
        <name>NADP(+)</name>
        <dbReference type="ChEBI" id="CHEBI:58349"/>
    </ligand>
</feature>
<feature type="domain" description="CMP/dCMP-type deaminase" evidence="16">
    <location>
        <begin position="1"/>
        <end position="118"/>
    </location>
</feature>
<keyword evidence="11" id="KW-0511">Multifunctional enzyme</keyword>
<evidence type="ECO:0000256" key="1">
    <source>
        <dbReference type="ARBA" id="ARBA00002151"/>
    </source>
</evidence>
<dbReference type="InterPro" id="IPR011549">
    <property type="entry name" value="RibD_C"/>
</dbReference>
<dbReference type="EC" id="1.1.1.193" evidence="12"/>
<comment type="similarity">
    <text evidence="4 12">In the N-terminal section; belongs to the cytidine and deoxycytidylate deaminase family.</text>
</comment>
<evidence type="ECO:0000313" key="18">
    <source>
        <dbReference type="Proteomes" id="UP000631034"/>
    </source>
</evidence>
<dbReference type="Gene3D" id="3.40.430.10">
    <property type="entry name" value="Dihydrofolate Reductase, subunit A"/>
    <property type="match status" value="1"/>
</dbReference>
<feature type="binding site" evidence="14">
    <location>
        <position position="163"/>
    </location>
    <ligand>
        <name>substrate</name>
    </ligand>
</feature>
<keyword evidence="10 12" id="KW-0560">Oxidoreductase</keyword>
<dbReference type="GO" id="GO:0008835">
    <property type="term" value="F:diaminohydroxyphosphoribosylaminopyrimidine deaminase activity"/>
    <property type="evidence" value="ECO:0007669"/>
    <property type="project" value="UniProtKB-EC"/>
</dbReference>
<feature type="binding site" evidence="14">
    <location>
        <position position="289"/>
    </location>
    <ligand>
        <name>substrate</name>
    </ligand>
</feature>
<evidence type="ECO:0000256" key="3">
    <source>
        <dbReference type="ARBA" id="ARBA00004910"/>
    </source>
</evidence>
<evidence type="ECO:0000256" key="4">
    <source>
        <dbReference type="ARBA" id="ARBA00005259"/>
    </source>
</evidence>
<sequence length="368" mass="38716">MRAALALAARGLGRVWPNPAVGCVLVSADGRVLSRGWTAPGGRPHAERIALERAGDAAQGAVAYVTLEPCSHHGKEPPCADALIAAGVSRVVVAMEDPDTRVNGRGVQRLREAGIRVDVGLFEDEARDLNLGFVLNRTQGRPLVTLKIASTLDGRVALSSGVSKWITGPQARAAGQMLRADHDAIAVGSGTVLADDPALTCRLPGLEDRSPVRVILDSRARLPADSVLARTARDTPVWLYSAPGVGAGPLEALGVRVVPTEPDGDSGRPCVRAVLADLARSGITRLLVEGGPRLHAAFLEAGVVDRIVWFRSPSLVGGDGLSCVAPLALASLAGRPFFELVRTHPVGTDRVEHYAGARVSRRQPPLWE</sequence>